<keyword evidence="4" id="KW-1185">Reference proteome</keyword>
<dbReference type="OrthoDB" id="4808509at2"/>
<evidence type="ECO:0000313" key="3">
    <source>
        <dbReference type="EMBL" id="PSK98404.1"/>
    </source>
</evidence>
<evidence type="ECO:0000256" key="1">
    <source>
        <dbReference type="SAM" id="MobiDB-lite"/>
    </source>
</evidence>
<dbReference type="Pfam" id="PF08666">
    <property type="entry name" value="SAF"/>
    <property type="match status" value="1"/>
</dbReference>
<accession>A0A2P8DMH0</accession>
<proteinExistence type="predicted"/>
<evidence type="ECO:0000259" key="2">
    <source>
        <dbReference type="SMART" id="SM00858"/>
    </source>
</evidence>
<gene>
    <name evidence="3" type="ORF">CLV63_10577</name>
</gene>
<dbReference type="RefSeq" id="WP_106582497.1">
    <property type="nucleotide sequence ID" value="NZ_PYGA01000005.1"/>
</dbReference>
<dbReference type="AlphaFoldDB" id="A0A2P8DMH0"/>
<evidence type="ECO:0000313" key="4">
    <source>
        <dbReference type="Proteomes" id="UP000240542"/>
    </source>
</evidence>
<dbReference type="SMART" id="SM00858">
    <property type="entry name" value="SAF"/>
    <property type="match status" value="1"/>
</dbReference>
<dbReference type="Proteomes" id="UP000240542">
    <property type="component" value="Unassembled WGS sequence"/>
</dbReference>
<comment type="caution">
    <text evidence="3">The sequence shown here is derived from an EMBL/GenBank/DDBJ whole genome shotgun (WGS) entry which is preliminary data.</text>
</comment>
<reference evidence="3 4" key="1">
    <citation type="submission" date="2018-03" db="EMBL/GenBank/DDBJ databases">
        <title>Genomic Encyclopedia of Archaeal and Bacterial Type Strains, Phase II (KMG-II): from individual species to whole genera.</title>
        <authorList>
            <person name="Goeker M."/>
        </authorList>
    </citation>
    <scope>NUCLEOTIDE SEQUENCE [LARGE SCALE GENOMIC DNA]</scope>
    <source>
        <strain evidence="3 4">DSM 45312</strain>
    </source>
</reference>
<organism evidence="3 4">
    <name type="scientific">Murinocardiopsis flavida</name>
    <dbReference type="NCBI Taxonomy" id="645275"/>
    <lineage>
        <taxon>Bacteria</taxon>
        <taxon>Bacillati</taxon>
        <taxon>Actinomycetota</taxon>
        <taxon>Actinomycetes</taxon>
        <taxon>Streptosporangiales</taxon>
        <taxon>Nocardiopsidaceae</taxon>
        <taxon>Murinocardiopsis</taxon>
    </lineage>
</organism>
<dbReference type="EMBL" id="PYGA01000005">
    <property type="protein sequence ID" value="PSK98404.1"/>
    <property type="molecule type" value="Genomic_DNA"/>
</dbReference>
<feature type="domain" description="SAF" evidence="2">
    <location>
        <begin position="51"/>
        <end position="113"/>
    </location>
</feature>
<name>A0A2P8DMH0_9ACTN</name>
<dbReference type="InterPro" id="IPR013974">
    <property type="entry name" value="SAF"/>
</dbReference>
<protein>
    <submittedName>
        <fullName evidence="3">Flp pilus assembly protein CpaB</fullName>
    </submittedName>
</protein>
<sequence>MPSFLRRGPAAPLHRPALAAARRRRAAGAACAALALVGALLLIRPPPAATAEVLVAARDLNALAPLSGADFATRSQERGTVPDGALPPTAPPRGASLSAPMRKGEVFTGARIAEPLTAGYGAALVAAPVRIADRGTAALLRPGTRVDVIAAAQDPLAAEVDADSAATAEVVAADRPVVALPREQAGEGEPGALIVIAATREEARRLAIGTLAGRLSVTIRG</sequence>
<feature type="region of interest" description="Disordered" evidence="1">
    <location>
        <begin position="73"/>
        <end position="99"/>
    </location>
</feature>
<dbReference type="CDD" id="cd11614">
    <property type="entry name" value="SAF_CpaB_FlgA_like"/>
    <property type="match status" value="1"/>
</dbReference>